<evidence type="ECO:0000313" key="3">
    <source>
        <dbReference type="EMBL" id="QVI19517.1"/>
    </source>
</evidence>
<evidence type="ECO:0008006" key="5">
    <source>
        <dbReference type="Google" id="ProtNLM"/>
    </source>
</evidence>
<protein>
    <recommendedName>
        <fullName evidence="5">TrbL/VirB6 plasmid conjugal transfer protein</fullName>
    </recommendedName>
</protein>
<feature type="transmembrane region" description="Helical" evidence="2">
    <location>
        <begin position="223"/>
        <end position="242"/>
    </location>
</feature>
<feature type="transmembrane region" description="Helical" evidence="2">
    <location>
        <begin position="288"/>
        <end position="311"/>
    </location>
</feature>
<keyword evidence="2" id="KW-0472">Membrane</keyword>
<evidence type="ECO:0000313" key="4">
    <source>
        <dbReference type="Proteomes" id="UP000683310"/>
    </source>
</evidence>
<feature type="compositionally biased region" description="Gly residues" evidence="1">
    <location>
        <begin position="355"/>
        <end position="409"/>
    </location>
</feature>
<feature type="transmembrane region" description="Helical" evidence="2">
    <location>
        <begin position="136"/>
        <end position="157"/>
    </location>
</feature>
<sequence>MSGPILLAYPVAEAGPLHDSPGQILCNLPNVVGAVCQLKNFGEKAVGAAGSSVLNNIANMFGEAFGNALRMAMTWWVSLPSPQLASTAGDPGPVLASIQGYTGGLQVLLMIAGILFGAARLAMAKRGGVAGEAQESFLVFARAIFASMMFSALITMGTKAGDAFSNWVIFDATRGDLNSAVSGLVDFDLRHNGGLGSALLLLLGIFGVISMLAQLVMLVVRQAVLILVVAAFPLAASAAGTGPGSQAYKRMLSWALAFVLWKPVGALVYAIAFTAAGTKSSDQQDAQLVLLGLLLLLSVPIVLPALMRLIAPAVSTLGGGGGAAAALAGGAFGVAMGSIGGGGSNARKVSEGDNDAGGGSKPGGGGGDGPPPGGGGGGGRPMSGGTGDSGGSGGGSGSGGSPSGSGGSGASSSGQAAAAGESSGAASAGGAAAAAGPAGAVMAAAEGAKQAGQQAASTVDDTFRDATEAGWDVDAPSPMEVRR</sequence>
<feature type="region of interest" description="Disordered" evidence="1">
    <location>
        <begin position="345"/>
        <end position="483"/>
    </location>
</feature>
<evidence type="ECO:0000256" key="1">
    <source>
        <dbReference type="SAM" id="MobiDB-lite"/>
    </source>
</evidence>
<dbReference type="RefSeq" id="WP_213555549.1">
    <property type="nucleotide sequence ID" value="NZ_JBHZDI010000038.1"/>
</dbReference>
<organism evidence="3 4">
    <name type="scientific">Nocardia tengchongensis</name>
    <dbReference type="NCBI Taxonomy" id="2055889"/>
    <lineage>
        <taxon>Bacteria</taxon>
        <taxon>Bacillati</taxon>
        <taxon>Actinomycetota</taxon>
        <taxon>Actinomycetes</taxon>
        <taxon>Mycobacteriales</taxon>
        <taxon>Nocardiaceae</taxon>
        <taxon>Nocardia</taxon>
    </lineage>
</organism>
<evidence type="ECO:0000256" key="2">
    <source>
        <dbReference type="SAM" id="Phobius"/>
    </source>
</evidence>
<proteinExistence type="predicted"/>
<keyword evidence="2" id="KW-0812">Transmembrane</keyword>
<reference evidence="3 4" key="1">
    <citation type="submission" date="2021-04" db="EMBL/GenBank/DDBJ databases">
        <title>Nocardia tengchongensis.</title>
        <authorList>
            <person name="Zhuang k."/>
            <person name="Ran Y."/>
            <person name="Li W."/>
        </authorList>
    </citation>
    <scope>NUCLEOTIDE SEQUENCE [LARGE SCALE GENOMIC DNA]</scope>
    <source>
        <strain evidence="3 4">CFH S0057</strain>
    </source>
</reference>
<gene>
    <name evidence="3" type="ORF">KHQ06_24465</name>
</gene>
<feature type="transmembrane region" description="Helical" evidence="2">
    <location>
        <begin position="254"/>
        <end position="276"/>
    </location>
</feature>
<keyword evidence="4" id="KW-1185">Reference proteome</keyword>
<feature type="transmembrane region" description="Helical" evidence="2">
    <location>
        <begin position="317"/>
        <end position="339"/>
    </location>
</feature>
<accession>A0ABX8CHS3</accession>
<feature type="transmembrane region" description="Helical" evidence="2">
    <location>
        <begin position="103"/>
        <end position="124"/>
    </location>
</feature>
<feature type="compositionally biased region" description="Low complexity" evidence="1">
    <location>
        <begin position="410"/>
        <end position="457"/>
    </location>
</feature>
<name>A0ABX8CHS3_9NOCA</name>
<keyword evidence="2" id="KW-1133">Transmembrane helix</keyword>
<feature type="transmembrane region" description="Helical" evidence="2">
    <location>
        <begin position="195"/>
        <end position="216"/>
    </location>
</feature>
<dbReference type="Proteomes" id="UP000683310">
    <property type="component" value="Chromosome"/>
</dbReference>
<dbReference type="EMBL" id="CP074371">
    <property type="protein sequence ID" value="QVI19517.1"/>
    <property type="molecule type" value="Genomic_DNA"/>
</dbReference>